<gene>
    <name evidence="1" type="ORF">ERS852580_01156</name>
    <name evidence="2" type="ORF">LIZ82_10465</name>
    <name evidence="3" type="ORF">PNE45_03795</name>
</gene>
<dbReference type="AlphaFoldDB" id="A0A173SMJ9"/>
<dbReference type="Proteomes" id="UP000095673">
    <property type="component" value="Unassembled WGS sequence"/>
</dbReference>
<reference evidence="3" key="3">
    <citation type="submission" date="2023-01" db="EMBL/GenBank/DDBJ databases">
        <title>Human gut microbiome strain richness.</title>
        <authorList>
            <person name="Chen-Liaw A."/>
        </authorList>
    </citation>
    <scope>NUCLEOTIDE SEQUENCE</scope>
    <source>
        <strain evidence="3">1001283st1_D2_1001283B150209_150212</strain>
    </source>
</reference>
<evidence type="ECO:0008006" key="5">
    <source>
        <dbReference type="Google" id="ProtNLM"/>
    </source>
</evidence>
<name>A0A173SMJ9_9FIRM</name>
<dbReference type="EMBL" id="JAQLYE010000005">
    <property type="protein sequence ID" value="MDB8017150.1"/>
    <property type="molecule type" value="Genomic_DNA"/>
</dbReference>
<organism evidence="1 4">
    <name type="scientific">Agathobacter rectalis</name>
    <dbReference type="NCBI Taxonomy" id="39491"/>
    <lineage>
        <taxon>Bacteria</taxon>
        <taxon>Bacillati</taxon>
        <taxon>Bacillota</taxon>
        <taxon>Clostridia</taxon>
        <taxon>Lachnospirales</taxon>
        <taxon>Lachnospiraceae</taxon>
        <taxon>Agathobacter</taxon>
    </lineage>
</organism>
<evidence type="ECO:0000313" key="1">
    <source>
        <dbReference type="EMBL" id="CUM91894.1"/>
    </source>
</evidence>
<evidence type="ECO:0000313" key="4">
    <source>
        <dbReference type="Proteomes" id="UP000095673"/>
    </source>
</evidence>
<evidence type="ECO:0000313" key="3">
    <source>
        <dbReference type="EMBL" id="MDB8017150.1"/>
    </source>
</evidence>
<proteinExistence type="predicted"/>
<reference evidence="2" key="2">
    <citation type="submission" date="2021-10" db="EMBL/GenBank/DDBJ databases">
        <title>Collection of gut derived symbiotic bacterial strains cultured from healthy donors.</title>
        <authorList>
            <person name="Lin H."/>
            <person name="Littmann E."/>
            <person name="Kohout C."/>
            <person name="Pamer E.G."/>
        </authorList>
    </citation>
    <scope>NUCLEOTIDE SEQUENCE</scope>
    <source>
        <strain evidence="2">DFI.7.28A</strain>
    </source>
</reference>
<dbReference type="Proteomes" id="UP001212823">
    <property type="component" value="Unassembled WGS sequence"/>
</dbReference>
<sequence length="166" mass="19611">MKQYVIWKGIASVEIPDSFQAATIGEKRKIFGNYRKLPDFVLLDRQHRIRISCVDTDRIENLKKMDIEQIAQFMSHIYKRTVPGYRCHGIYKRADDDEVCAILYTHYILNDTLYTMSLIYKEQDTIHLLQCTCSNADTVEWHPVFKNIVESICFNKKEKRHDKGTM</sequence>
<evidence type="ECO:0000313" key="2">
    <source>
        <dbReference type="EMBL" id="MCB6961305.1"/>
    </source>
</evidence>
<dbReference type="RefSeq" id="WP_015569105.1">
    <property type="nucleotide sequence ID" value="NZ_CYXM01000004.1"/>
</dbReference>
<protein>
    <recommendedName>
        <fullName evidence="5">DUF1795 domain-containing protein</fullName>
    </recommendedName>
</protein>
<dbReference type="OrthoDB" id="2066816at2"/>
<accession>A0A173SMJ9</accession>
<dbReference type="EMBL" id="JAJCJQ010000016">
    <property type="protein sequence ID" value="MCB6961305.1"/>
    <property type="molecule type" value="Genomic_DNA"/>
</dbReference>
<dbReference type="Proteomes" id="UP001197741">
    <property type="component" value="Unassembled WGS sequence"/>
</dbReference>
<reference evidence="1 4" key="1">
    <citation type="submission" date="2015-09" db="EMBL/GenBank/DDBJ databases">
        <authorList>
            <consortium name="Pathogen Informatics"/>
        </authorList>
    </citation>
    <scope>NUCLEOTIDE SEQUENCE [LARGE SCALE GENOMIC DNA]</scope>
    <source>
        <strain evidence="1 4">2789STDY5834968</strain>
    </source>
</reference>
<dbReference type="EMBL" id="CYXM01000004">
    <property type="protein sequence ID" value="CUM91894.1"/>
    <property type="molecule type" value="Genomic_DNA"/>
</dbReference>